<dbReference type="SUPFAM" id="SSF53756">
    <property type="entry name" value="UDP-Glycosyltransferase/glycogen phosphorylase"/>
    <property type="match status" value="1"/>
</dbReference>
<reference evidence="7 8" key="1">
    <citation type="journal article" date="2015" name="Genome Biol.">
        <title>Comparative genomics of Steinernema reveals deeply conserved gene regulatory networks.</title>
        <authorList>
            <person name="Dillman A.R."/>
            <person name="Macchietto M."/>
            <person name="Porter C.F."/>
            <person name="Rogers A."/>
            <person name="Williams B."/>
            <person name="Antoshechkin I."/>
            <person name="Lee M.M."/>
            <person name="Goodwin Z."/>
            <person name="Lu X."/>
            <person name="Lewis E.E."/>
            <person name="Goodrich-Blair H."/>
            <person name="Stock S.P."/>
            <person name="Adams B.J."/>
            <person name="Sternberg P.W."/>
            <person name="Mortazavi A."/>
        </authorList>
    </citation>
    <scope>NUCLEOTIDE SEQUENCE [LARGE SCALE GENOMIC DNA]</scope>
    <source>
        <strain evidence="7 8">ALL</strain>
    </source>
</reference>
<accession>A0A4U5LW21</accession>
<comment type="similarity">
    <text evidence="1">Belongs to the UDP-glycosyltransferase family.</text>
</comment>
<comment type="caution">
    <text evidence="7">The sequence shown here is derived from an EMBL/GenBank/DDBJ whole genome shotgun (WGS) entry which is preliminary data.</text>
</comment>
<dbReference type="EC" id="2.4.1.17" evidence="2"/>
<evidence type="ECO:0000256" key="2">
    <source>
        <dbReference type="ARBA" id="ARBA00012544"/>
    </source>
</evidence>
<evidence type="ECO:0000313" key="8">
    <source>
        <dbReference type="Proteomes" id="UP000298663"/>
    </source>
</evidence>
<keyword evidence="6" id="KW-1133">Transmembrane helix</keyword>
<evidence type="ECO:0000313" key="7">
    <source>
        <dbReference type="EMBL" id="TKR60366.1"/>
    </source>
</evidence>
<dbReference type="GO" id="GO:0015020">
    <property type="term" value="F:glucuronosyltransferase activity"/>
    <property type="evidence" value="ECO:0007669"/>
    <property type="project" value="UniProtKB-EC"/>
</dbReference>
<evidence type="ECO:0000256" key="1">
    <source>
        <dbReference type="ARBA" id="ARBA00009995"/>
    </source>
</evidence>
<dbReference type="Gene3D" id="3.40.50.2000">
    <property type="entry name" value="Glycogen Phosphorylase B"/>
    <property type="match status" value="1"/>
</dbReference>
<keyword evidence="6" id="KW-0812">Transmembrane</keyword>
<keyword evidence="3" id="KW-0328">Glycosyltransferase</keyword>
<dbReference type="InterPro" id="IPR002213">
    <property type="entry name" value="UDP_glucos_trans"/>
</dbReference>
<dbReference type="OrthoDB" id="5850162at2759"/>
<dbReference type="AlphaFoldDB" id="A0A4U5LW21"/>
<evidence type="ECO:0000256" key="5">
    <source>
        <dbReference type="ARBA" id="ARBA00047475"/>
    </source>
</evidence>
<dbReference type="InterPro" id="IPR050271">
    <property type="entry name" value="UDP-glycosyltransferase"/>
</dbReference>
<sequence>MTQRSVLEHPKTSGFISHCGQNSFLEAVHAGVPMVCIPMMGDQHVQTTKVKNFKIGITASKDLLTAVGVAELVDSLLNDQKVQSKSRKLAEMIATDDSLLPNRAVWWLRYFLRHSESQLQRFVFPKSPSIGILDILTVLVAAFIVLSS</sequence>
<protein>
    <recommendedName>
        <fullName evidence="2">glucuronosyltransferase</fullName>
        <ecNumber evidence="2">2.4.1.17</ecNumber>
    </recommendedName>
</protein>
<gene>
    <name evidence="7" type="ORF">L596_027622</name>
</gene>
<dbReference type="PANTHER" id="PTHR48043:SF145">
    <property type="entry name" value="FI06409P-RELATED"/>
    <property type="match status" value="1"/>
</dbReference>
<evidence type="ECO:0000256" key="4">
    <source>
        <dbReference type="ARBA" id="ARBA00022679"/>
    </source>
</evidence>
<dbReference type="STRING" id="34508.A0A4U5LW21"/>
<dbReference type="EMBL" id="AZBU02000011">
    <property type="protein sequence ID" value="TKR60366.1"/>
    <property type="molecule type" value="Genomic_DNA"/>
</dbReference>
<comment type="catalytic activity">
    <reaction evidence="5">
        <text>glucuronate acceptor + UDP-alpha-D-glucuronate = acceptor beta-D-glucuronoside + UDP + H(+)</text>
        <dbReference type="Rhea" id="RHEA:21032"/>
        <dbReference type="ChEBI" id="CHEBI:15378"/>
        <dbReference type="ChEBI" id="CHEBI:58052"/>
        <dbReference type="ChEBI" id="CHEBI:58223"/>
        <dbReference type="ChEBI" id="CHEBI:132367"/>
        <dbReference type="ChEBI" id="CHEBI:132368"/>
        <dbReference type="EC" id="2.4.1.17"/>
    </reaction>
</comment>
<dbReference type="Pfam" id="PF00201">
    <property type="entry name" value="UDPGT"/>
    <property type="match status" value="1"/>
</dbReference>
<dbReference type="Proteomes" id="UP000298663">
    <property type="component" value="Unassembled WGS sequence"/>
</dbReference>
<evidence type="ECO:0000256" key="3">
    <source>
        <dbReference type="ARBA" id="ARBA00022676"/>
    </source>
</evidence>
<keyword evidence="8" id="KW-1185">Reference proteome</keyword>
<keyword evidence="4" id="KW-0808">Transferase</keyword>
<dbReference type="PANTHER" id="PTHR48043">
    <property type="entry name" value="EG:EG0003.4 PROTEIN-RELATED"/>
    <property type="match status" value="1"/>
</dbReference>
<feature type="transmembrane region" description="Helical" evidence="6">
    <location>
        <begin position="130"/>
        <end position="147"/>
    </location>
</feature>
<keyword evidence="6" id="KW-0472">Membrane</keyword>
<reference evidence="7 8" key="2">
    <citation type="journal article" date="2019" name="G3 (Bethesda)">
        <title>Hybrid Assembly of the Genome of the Entomopathogenic Nematode Steinernema carpocapsae Identifies the X-Chromosome.</title>
        <authorList>
            <person name="Serra L."/>
            <person name="Macchietto M."/>
            <person name="Macias-Munoz A."/>
            <person name="McGill C.J."/>
            <person name="Rodriguez I.M."/>
            <person name="Rodriguez B."/>
            <person name="Murad R."/>
            <person name="Mortazavi A."/>
        </authorList>
    </citation>
    <scope>NUCLEOTIDE SEQUENCE [LARGE SCALE GENOMIC DNA]</scope>
    <source>
        <strain evidence="7 8">ALL</strain>
    </source>
</reference>
<evidence type="ECO:0000256" key="6">
    <source>
        <dbReference type="SAM" id="Phobius"/>
    </source>
</evidence>
<organism evidence="7 8">
    <name type="scientific">Steinernema carpocapsae</name>
    <name type="common">Entomopathogenic nematode</name>
    <dbReference type="NCBI Taxonomy" id="34508"/>
    <lineage>
        <taxon>Eukaryota</taxon>
        <taxon>Metazoa</taxon>
        <taxon>Ecdysozoa</taxon>
        <taxon>Nematoda</taxon>
        <taxon>Chromadorea</taxon>
        <taxon>Rhabditida</taxon>
        <taxon>Tylenchina</taxon>
        <taxon>Panagrolaimomorpha</taxon>
        <taxon>Strongyloidoidea</taxon>
        <taxon>Steinernematidae</taxon>
        <taxon>Steinernema</taxon>
    </lineage>
</organism>
<name>A0A4U5LW21_STECR</name>
<proteinExistence type="inferred from homology"/>